<dbReference type="EMBL" id="GG663365">
    <property type="protein sequence ID" value="EEH08972.1"/>
    <property type="molecule type" value="Genomic_DNA"/>
</dbReference>
<dbReference type="Proteomes" id="UP000001631">
    <property type="component" value="Unassembled WGS sequence"/>
</dbReference>
<name>C0NGN7_AJECG</name>
<organism evidence="2 3">
    <name type="scientific">Ajellomyces capsulatus (strain G186AR / H82 / ATCC MYA-2454 / RMSCC 2432)</name>
    <name type="common">Darling's disease fungus</name>
    <name type="synonym">Histoplasma capsulatum</name>
    <dbReference type="NCBI Taxonomy" id="447093"/>
    <lineage>
        <taxon>Eukaryota</taxon>
        <taxon>Fungi</taxon>
        <taxon>Dikarya</taxon>
        <taxon>Ascomycota</taxon>
        <taxon>Pezizomycotina</taxon>
        <taxon>Eurotiomycetes</taxon>
        <taxon>Eurotiomycetidae</taxon>
        <taxon>Onygenales</taxon>
        <taxon>Ajellomycetaceae</taxon>
        <taxon>Histoplasma</taxon>
    </lineage>
</organism>
<keyword evidence="3" id="KW-1185">Reference proteome</keyword>
<evidence type="ECO:0000313" key="2">
    <source>
        <dbReference type="EMBL" id="EEH08972.1"/>
    </source>
</evidence>
<evidence type="ECO:0000256" key="1">
    <source>
        <dbReference type="SAM" id="MobiDB-lite"/>
    </source>
</evidence>
<reference evidence="2" key="1">
    <citation type="submission" date="2009-02" db="EMBL/GenBank/DDBJ databases">
        <title>The Genome Sequence of Ajellomyces capsulatus strain G186AR.</title>
        <authorList>
            <consortium name="The Broad Institute Genome Sequencing Platform"/>
            <person name="Champion M."/>
            <person name="Cuomo C."/>
            <person name="Ma L.-J."/>
            <person name="Henn M.R."/>
            <person name="Sil A."/>
            <person name="Goldman B."/>
            <person name="Young S.K."/>
            <person name="Kodira C.D."/>
            <person name="Zeng Q."/>
            <person name="Koehrsen M."/>
            <person name="Alvarado L."/>
            <person name="Berlin A."/>
            <person name="Borenstein D."/>
            <person name="Chen Z."/>
            <person name="Engels R."/>
            <person name="Freedman E."/>
            <person name="Gellesch M."/>
            <person name="Goldberg J."/>
            <person name="Griggs A."/>
            <person name="Gujja S."/>
            <person name="Heiman D."/>
            <person name="Hepburn T."/>
            <person name="Howarth C."/>
            <person name="Jen D."/>
            <person name="Larson L."/>
            <person name="Lewis B."/>
            <person name="Mehta T."/>
            <person name="Park D."/>
            <person name="Pearson M."/>
            <person name="Roberts A."/>
            <person name="Saif S."/>
            <person name="Shea T."/>
            <person name="Shenoy N."/>
            <person name="Sisk P."/>
            <person name="Stolte C."/>
            <person name="Sykes S."/>
            <person name="Walk T."/>
            <person name="White J."/>
            <person name="Yandava C."/>
            <person name="Klein B."/>
            <person name="McEwen J.G."/>
            <person name="Puccia R."/>
            <person name="Goldman G.H."/>
            <person name="Felipe M.S."/>
            <person name="Nino-Vega G."/>
            <person name="San-Blas G."/>
            <person name="Taylor J."/>
            <person name="Mendoza L."/>
            <person name="Galagan J."/>
            <person name="Nusbaum C."/>
            <person name="Birren B."/>
        </authorList>
    </citation>
    <scope>NUCLEOTIDE SEQUENCE</scope>
    <source>
        <strain evidence="2">G186AR</strain>
    </source>
</reference>
<feature type="region of interest" description="Disordered" evidence="1">
    <location>
        <begin position="1"/>
        <end position="49"/>
    </location>
</feature>
<protein>
    <submittedName>
        <fullName evidence="2">Uncharacterized protein</fullName>
    </submittedName>
</protein>
<evidence type="ECO:0000313" key="3">
    <source>
        <dbReference type="Proteomes" id="UP000001631"/>
    </source>
</evidence>
<dbReference type="AlphaFoldDB" id="C0NGN7"/>
<dbReference type="HOGENOM" id="CLU_1834591_0_0_1"/>
<accession>C0NGN7</accession>
<dbReference type="GeneID" id="69035525"/>
<dbReference type="RefSeq" id="XP_045289453.1">
    <property type="nucleotide sequence ID" value="XM_045429558.1"/>
</dbReference>
<proteinExistence type="predicted"/>
<dbReference type="VEuPathDB" id="FungiDB:I7I50_10554"/>
<gene>
    <name evidence="2" type="ORF">HCBG_02509</name>
</gene>
<dbReference type="InParanoid" id="C0NGN7"/>
<feature type="compositionally biased region" description="Basic and acidic residues" evidence="1">
    <location>
        <begin position="36"/>
        <end position="49"/>
    </location>
</feature>
<sequence length="140" mass="15567">MVPGIKVPADSSHGDDGQTPSEYARITRSASKRSVQHREDGLPGEGARGRAWSEEALNELVAKSEWEEYDDVKSLTGEEKELGNRAMIKLDDRCKNLLSDRRGNPQWDDMIQIARAPTHCPEALGRRQITVNMKIAAAII</sequence>